<accession>A0ABS6CPT3</accession>
<dbReference type="Pfam" id="PF22953">
    <property type="entry name" value="SpnB_Rossmann"/>
    <property type="match status" value="1"/>
</dbReference>
<organism evidence="2 3">
    <name type="scientific">Streptomyces niphimycinicus</name>
    <dbReference type="NCBI Taxonomy" id="2842201"/>
    <lineage>
        <taxon>Bacteria</taxon>
        <taxon>Bacillati</taxon>
        <taxon>Actinomycetota</taxon>
        <taxon>Actinomycetes</taxon>
        <taxon>Kitasatosporales</taxon>
        <taxon>Streptomycetaceae</taxon>
        <taxon>Streptomyces</taxon>
    </lineage>
</organism>
<gene>
    <name evidence="2" type="ORF">KN815_34260</name>
</gene>
<feature type="non-terminal residue" evidence="2">
    <location>
        <position position="187"/>
    </location>
</feature>
<dbReference type="EMBL" id="JAHLEM010000500">
    <property type="protein sequence ID" value="MBU3868937.1"/>
    <property type="molecule type" value="Genomic_DNA"/>
</dbReference>
<feature type="domain" description="Polyketide synthase extender module SpnB-like Rossmann fold" evidence="1">
    <location>
        <begin position="8"/>
        <end position="145"/>
    </location>
</feature>
<protein>
    <recommendedName>
        <fullName evidence="1">Polyketide synthase extender module SpnB-like Rossmann fold domain-containing protein</fullName>
    </recommendedName>
</protein>
<name>A0ABS6CPT3_9ACTN</name>
<evidence type="ECO:0000259" key="1">
    <source>
        <dbReference type="Pfam" id="PF22953"/>
    </source>
</evidence>
<evidence type="ECO:0000313" key="2">
    <source>
        <dbReference type="EMBL" id="MBU3868937.1"/>
    </source>
</evidence>
<evidence type="ECO:0000313" key="3">
    <source>
        <dbReference type="Proteomes" id="UP000720508"/>
    </source>
</evidence>
<dbReference type="RefSeq" id="WP_216345743.1">
    <property type="nucleotide sequence ID" value="NZ_JAHLEM010000500.1"/>
</dbReference>
<proteinExistence type="predicted"/>
<dbReference type="InterPro" id="IPR055123">
    <property type="entry name" value="SpnB-like_Rossmann"/>
</dbReference>
<comment type="caution">
    <text evidence="2">The sequence shown here is derived from an EMBL/GenBank/DDBJ whole genome shotgun (WGS) entry which is preliminary data.</text>
</comment>
<sequence length="187" mass="19001">LGATAYGDLGTLADAVAAGTAPAPEYVVVSPSAETGERVARAAHRAAAAALDAVQRWLEEERFGDAPLVVVTRGAVAVEAAEPVADLAGAAVWGLLRSAQSENPGRFVLVDTDGRDESLRALPAALASDEPQVAIRAGAVSVPRLARVAVEPERDDARGLDPEGTVLVTGASGSLGGLVARHLVAER</sequence>
<reference evidence="2 3" key="1">
    <citation type="submission" date="2021-06" db="EMBL/GenBank/DDBJ databases">
        <authorList>
            <person name="Pan X."/>
        </authorList>
    </citation>
    <scope>NUCLEOTIDE SEQUENCE [LARGE SCALE GENOMIC DNA]</scope>
    <source>
        <strain evidence="2 3">4503</strain>
    </source>
</reference>
<keyword evidence="3" id="KW-1185">Reference proteome</keyword>
<feature type="non-terminal residue" evidence="2">
    <location>
        <position position="1"/>
    </location>
</feature>
<dbReference type="Proteomes" id="UP000720508">
    <property type="component" value="Unassembled WGS sequence"/>
</dbReference>